<name>A0AAU4K054_9NOCA</name>
<sequence length="284" mass="30069">MIVTDTKVTIEPDEHTAPIHIPLTILAAHSAHLNDVGGTRVLTLGVFCQSIQMHDLATEAFWAPTSFVSAMLDVVDELTATGFSVADPPAAGDGIQLQNSALVVYKCTQCGDTGALHDPDGTIVGICSCPAGVRGTERLLAAVQNVDAAISPGHDRVEVVGIPEGDDADELLEEYDIRVVTEGPTFGMPITVRVDDFTLQHLSTDEARRRAQALLAAVHRVETATTEQRLIAGADPNCRHCRGTGMEGAGEGRDYCRCTAGPDCAECGDPDGHHHRTCSHGADQ</sequence>
<protein>
    <submittedName>
        <fullName evidence="1">Uncharacterized protein</fullName>
    </submittedName>
</protein>
<organism evidence="1 2">
    <name type="scientific">Williamsia herbipolensis</name>
    <dbReference type="NCBI Taxonomy" id="1603258"/>
    <lineage>
        <taxon>Bacteria</taxon>
        <taxon>Bacillati</taxon>
        <taxon>Actinomycetota</taxon>
        <taxon>Actinomycetes</taxon>
        <taxon>Mycobacteriales</taxon>
        <taxon>Nocardiaceae</taxon>
        <taxon>Williamsia</taxon>
    </lineage>
</organism>
<reference evidence="1 2" key="1">
    <citation type="submission" date="2022-10" db="EMBL/GenBank/DDBJ databases">
        <title>The complete genomes of actinobacterial strains from the NBC collection.</title>
        <authorList>
            <person name="Joergensen T.S."/>
            <person name="Alvarez Arevalo M."/>
            <person name="Sterndorff E.B."/>
            <person name="Faurdal D."/>
            <person name="Vuksanovic O."/>
            <person name="Mourched A.-S."/>
            <person name="Charusanti P."/>
            <person name="Shaw S."/>
            <person name="Blin K."/>
            <person name="Weber T."/>
        </authorList>
    </citation>
    <scope>NUCLEOTIDE SEQUENCE [LARGE SCALE GENOMIC DNA]</scope>
    <source>
        <strain evidence="1 2">NBC_00319</strain>
    </source>
</reference>
<gene>
    <name evidence="1" type="ORF">OG579_16885</name>
</gene>
<dbReference type="EMBL" id="CP108021">
    <property type="protein sequence ID" value="WUM19362.1"/>
    <property type="molecule type" value="Genomic_DNA"/>
</dbReference>
<dbReference type="KEGG" id="whr:OG579_16885"/>
<evidence type="ECO:0000313" key="2">
    <source>
        <dbReference type="Proteomes" id="UP001432128"/>
    </source>
</evidence>
<accession>A0AAU4K054</accession>
<evidence type="ECO:0000313" key="1">
    <source>
        <dbReference type="EMBL" id="WUM19362.1"/>
    </source>
</evidence>
<dbReference type="RefSeq" id="WP_328856871.1">
    <property type="nucleotide sequence ID" value="NZ_CP108021.1"/>
</dbReference>
<proteinExistence type="predicted"/>
<dbReference type="AlphaFoldDB" id="A0AAU4K054"/>
<dbReference type="Proteomes" id="UP001432128">
    <property type="component" value="Chromosome"/>
</dbReference>
<keyword evidence="2" id="KW-1185">Reference proteome</keyword>